<comment type="caution">
    <text evidence="11">The sequence shown here is derived from an EMBL/GenBank/DDBJ whole genome shotgun (WGS) entry which is preliminary data.</text>
</comment>
<feature type="domain" description="O-antigen ligase-related" evidence="9">
    <location>
        <begin position="229"/>
        <end position="383"/>
    </location>
</feature>
<dbReference type="Pfam" id="PF13231">
    <property type="entry name" value="PMT_2"/>
    <property type="match status" value="1"/>
</dbReference>
<feature type="transmembrane region" description="Helical" evidence="8">
    <location>
        <begin position="406"/>
        <end position="427"/>
    </location>
</feature>
<dbReference type="InterPro" id="IPR050297">
    <property type="entry name" value="LipidA_mod_glycosyltrf_83"/>
</dbReference>
<dbReference type="PANTHER" id="PTHR33908:SF3">
    <property type="entry name" value="UNDECAPRENYL PHOSPHATE-ALPHA-4-AMINO-4-DEOXY-L-ARABINOSE ARABINOSYL TRANSFERASE"/>
    <property type="match status" value="1"/>
</dbReference>
<feature type="transmembrane region" description="Helical" evidence="8">
    <location>
        <begin position="668"/>
        <end position="687"/>
    </location>
</feature>
<feature type="transmembrane region" description="Helical" evidence="8">
    <location>
        <begin position="572"/>
        <end position="589"/>
    </location>
</feature>
<feature type="transmembrane region" description="Helical" evidence="8">
    <location>
        <begin position="377"/>
        <end position="399"/>
    </location>
</feature>
<dbReference type="EMBL" id="LCCA01000004">
    <property type="protein sequence ID" value="KKS22624.1"/>
    <property type="molecule type" value="Genomic_DNA"/>
</dbReference>
<evidence type="ECO:0000256" key="5">
    <source>
        <dbReference type="ARBA" id="ARBA00022692"/>
    </source>
</evidence>
<gene>
    <name evidence="11" type="ORF">UU80_C0004G0014</name>
</gene>
<evidence type="ECO:0000313" key="12">
    <source>
        <dbReference type="Proteomes" id="UP000034920"/>
    </source>
</evidence>
<name>A0A0G0XCI0_UNCKA</name>
<keyword evidence="7 8" id="KW-0472">Membrane</keyword>
<keyword evidence="5 8" id="KW-0812">Transmembrane</keyword>
<feature type="transmembrane region" description="Helical" evidence="8">
    <location>
        <begin position="595"/>
        <end position="613"/>
    </location>
</feature>
<feature type="transmembrane region" description="Helical" evidence="8">
    <location>
        <begin position="115"/>
        <end position="134"/>
    </location>
</feature>
<evidence type="ECO:0000256" key="3">
    <source>
        <dbReference type="ARBA" id="ARBA00022676"/>
    </source>
</evidence>
<feature type="transmembrane region" description="Helical" evidence="8">
    <location>
        <begin position="246"/>
        <end position="262"/>
    </location>
</feature>
<feature type="domain" description="Glycosyltransferase RgtA/B/C/D-like" evidence="10">
    <location>
        <begin position="524"/>
        <end position="685"/>
    </location>
</feature>
<dbReference type="InterPro" id="IPR038731">
    <property type="entry name" value="RgtA/B/C-like"/>
</dbReference>
<feature type="transmembrane region" description="Helical" evidence="8">
    <location>
        <begin position="467"/>
        <end position="485"/>
    </location>
</feature>
<dbReference type="InterPro" id="IPR007016">
    <property type="entry name" value="O-antigen_ligase-rel_domated"/>
</dbReference>
<feature type="transmembrane region" description="Helical" evidence="8">
    <location>
        <begin position="758"/>
        <end position="775"/>
    </location>
</feature>
<dbReference type="AlphaFoldDB" id="A0A0G0XCI0"/>
<feature type="transmembrane region" description="Helical" evidence="8">
    <location>
        <begin position="192"/>
        <end position="215"/>
    </location>
</feature>
<evidence type="ECO:0000259" key="10">
    <source>
        <dbReference type="Pfam" id="PF13231"/>
    </source>
</evidence>
<organism evidence="11 12">
    <name type="scientific">candidate division WWE3 bacterium GW2011_GWA1_41_8</name>
    <dbReference type="NCBI Taxonomy" id="1619103"/>
    <lineage>
        <taxon>Bacteria</taxon>
        <taxon>Katanobacteria</taxon>
    </lineage>
</organism>
<feature type="transmembrane region" description="Helical" evidence="8">
    <location>
        <begin position="814"/>
        <end position="834"/>
    </location>
</feature>
<evidence type="ECO:0000256" key="7">
    <source>
        <dbReference type="ARBA" id="ARBA00023136"/>
    </source>
</evidence>
<keyword evidence="4 11" id="KW-0808">Transferase</keyword>
<accession>A0A0G0XCI0</accession>
<evidence type="ECO:0000259" key="9">
    <source>
        <dbReference type="Pfam" id="PF04932"/>
    </source>
</evidence>
<evidence type="ECO:0000256" key="6">
    <source>
        <dbReference type="ARBA" id="ARBA00022989"/>
    </source>
</evidence>
<dbReference type="GO" id="GO:0016763">
    <property type="term" value="F:pentosyltransferase activity"/>
    <property type="evidence" value="ECO:0007669"/>
    <property type="project" value="TreeGrafter"/>
</dbReference>
<sequence>MNPEIYILALLFIVSSLLVFLNLKAALSVLLVLSVLLHKELFSIYRWDVLPVRIFMIAFAIVSGINFVMWLTKGGDISKNILKALRYLKDPFVVFLLLLWLIRAVSLIFTKNLPASVFLLGFFTTMVVLGLVLYKKYLGFPEEVLTFIKYYIYIVFGLSLIAFIQIAIYFRYDFIFGAFWNIPGHMPRVGSLFWDVNHFGGLLAGLLPVVGVFILTSEKLKHKVGYFLLAVPMGVVLLLTNSRTSWISALVSFLFFITLLLVRKFGYKALLYISLVIVLISIPIAWEYGKKASPFRAEVKQYLHYRMDSFDSHLLLIKGTWQVFDKYPYLGGGYGSFFEHFSKTKVAAEFFGRDPAALNVRVPAHTIWGEVLSETGAVGFIVFTLFILTGLVPLVYLALRERSREKYLISAGMSASVVGWLSAGIFYSYNSEFFFLIFFFFFIYGLGTLGRDKWMSAYKALITSEKYVFVFLMLLTLGLVLLNLGKNHLLPWDEAIYANIARNMTESGEYIVQNWKPGVIWYEKPPLFMWMMGGAMNLFGVSEFSARLPSAVMGIASVLLVYFIGRRMFNKTTGFIAAIVLLTTFNYLYYARASMLDVTATFFITAGIFSYWLAKSRHKVQWWLLAGVLTGLAVMVKGVVGFIPFGVFFFYELYLFFTAQQKINRHTVTGYLVMLLSSVAVFLPWHFEMYRRFGQAFLDNYIGYHVLDRATSAIEDKGRPLYWYIIVMKVSMRLWFVALIPALALTVSRILKKDNRQVFLAIWAVFIFVLFSLATSKLKWYIVPIYPATALTVAWFFERMIVLVVSKNRLMDNVLLKGFLVGTLVFGSVFYLFLNKELIYESDLTGPQALLLQQKDTIFGTEDVVYADRIDLPLILYYSGSPYEVVDFRPLKEKLESAQPGERVLFVTKVSRFERISETIPNLLLIGQQKEWVLGYYSDYYLTDKDLKKVLILEPQSDI</sequence>
<protein>
    <submittedName>
        <fullName evidence="11">Glycosyl transferase family 39</fullName>
    </submittedName>
</protein>
<dbReference type="Proteomes" id="UP000034920">
    <property type="component" value="Unassembled WGS sequence"/>
</dbReference>
<feature type="transmembrane region" description="Helical" evidence="8">
    <location>
        <begin position="620"/>
        <end position="636"/>
    </location>
</feature>
<feature type="transmembrane region" description="Helical" evidence="8">
    <location>
        <begin position="433"/>
        <end position="451"/>
    </location>
</feature>
<comment type="subcellular location">
    <subcellularLocation>
        <location evidence="1">Cell membrane</location>
        <topology evidence="1">Multi-pass membrane protein</topology>
    </subcellularLocation>
</comment>
<evidence type="ECO:0000256" key="8">
    <source>
        <dbReference type="SAM" id="Phobius"/>
    </source>
</evidence>
<feature type="transmembrane region" description="Helical" evidence="8">
    <location>
        <begin position="721"/>
        <end position="746"/>
    </location>
</feature>
<dbReference type="GO" id="GO:0010041">
    <property type="term" value="P:response to iron(III) ion"/>
    <property type="evidence" value="ECO:0007669"/>
    <property type="project" value="TreeGrafter"/>
</dbReference>
<proteinExistence type="predicted"/>
<evidence type="ECO:0000313" key="11">
    <source>
        <dbReference type="EMBL" id="KKS22624.1"/>
    </source>
</evidence>
<dbReference type="Pfam" id="PF04932">
    <property type="entry name" value="Wzy_C"/>
    <property type="match status" value="1"/>
</dbReference>
<feature type="transmembrane region" description="Helical" evidence="8">
    <location>
        <begin position="269"/>
        <end position="286"/>
    </location>
</feature>
<feature type="transmembrane region" description="Helical" evidence="8">
    <location>
        <begin position="92"/>
        <end position="109"/>
    </location>
</feature>
<evidence type="ECO:0000256" key="2">
    <source>
        <dbReference type="ARBA" id="ARBA00022475"/>
    </source>
</evidence>
<keyword evidence="6 8" id="KW-1133">Transmembrane helix</keyword>
<keyword evidence="2" id="KW-1003">Cell membrane</keyword>
<feature type="transmembrane region" description="Helical" evidence="8">
    <location>
        <begin position="7"/>
        <end position="37"/>
    </location>
</feature>
<feature type="transmembrane region" description="Helical" evidence="8">
    <location>
        <begin position="642"/>
        <end position="659"/>
    </location>
</feature>
<keyword evidence="3" id="KW-0328">Glycosyltransferase</keyword>
<feature type="transmembrane region" description="Helical" evidence="8">
    <location>
        <begin position="546"/>
        <end position="565"/>
    </location>
</feature>
<dbReference type="PANTHER" id="PTHR33908">
    <property type="entry name" value="MANNOSYLTRANSFERASE YKCB-RELATED"/>
    <property type="match status" value="1"/>
</dbReference>
<dbReference type="GO" id="GO:0009103">
    <property type="term" value="P:lipopolysaccharide biosynthetic process"/>
    <property type="evidence" value="ECO:0007669"/>
    <property type="project" value="UniProtKB-ARBA"/>
</dbReference>
<evidence type="ECO:0000256" key="4">
    <source>
        <dbReference type="ARBA" id="ARBA00022679"/>
    </source>
</evidence>
<evidence type="ECO:0000256" key="1">
    <source>
        <dbReference type="ARBA" id="ARBA00004651"/>
    </source>
</evidence>
<dbReference type="GO" id="GO:0005886">
    <property type="term" value="C:plasma membrane"/>
    <property type="evidence" value="ECO:0007669"/>
    <property type="project" value="UniProtKB-SubCell"/>
</dbReference>
<feature type="transmembrane region" description="Helical" evidence="8">
    <location>
        <begin position="150"/>
        <end position="172"/>
    </location>
</feature>
<reference evidence="11 12" key="1">
    <citation type="journal article" date="2015" name="Nature">
        <title>rRNA introns, odd ribosomes, and small enigmatic genomes across a large radiation of phyla.</title>
        <authorList>
            <person name="Brown C.T."/>
            <person name="Hug L.A."/>
            <person name="Thomas B.C."/>
            <person name="Sharon I."/>
            <person name="Castelle C.J."/>
            <person name="Singh A."/>
            <person name="Wilkins M.J."/>
            <person name="Williams K.H."/>
            <person name="Banfield J.F."/>
        </authorList>
    </citation>
    <scope>NUCLEOTIDE SEQUENCE [LARGE SCALE GENOMIC DNA]</scope>
</reference>
<dbReference type="STRING" id="1619103.UU80_C0004G0014"/>
<feature type="transmembrane region" description="Helical" evidence="8">
    <location>
        <begin position="781"/>
        <end position="802"/>
    </location>
</feature>
<feature type="transmembrane region" description="Helical" evidence="8">
    <location>
        <begin position="224"/>
        <end position="240"/>
    </location>
</feature>
<feature type="transmembrane region" description="Helical" evidence="8">
    <location>
        <begin position="49"/>
        <end position="71"/>
    </location>
</feature>